<dbReference type="SUPFAM" id="SSF51735">
    <property type="entry name" value="NAD(P)-binding Rossmann-fold domains"/>
    <property type="match status" value="1"/>
</dbReference>
<keyword evidence="3" id="KW-1185">Reference proteome</keyword>
<feature type="domain" description="Dipicolinate synthase subunit A N-terminal" evidence="1">
    <location>
        <begin position="8"/>
        <end position="123"/>
    </location>
</feature>
<evidence type="ECO:0000259" key="1">
    <source>
        <dbReference type="Pfam" id="PF16924"/>
    </source>
</evidence>
<organism evidence="2 3">
    <name type="scientific">Leucobacter ruminantium</name>
    <dbReference type="NCBI Taxonomy" id="1289170"/>
    <lineage>
        <taxon>Bacteria</taxon>
        <taxon>Bacillati</taxon>
        <taxon>Actinomycetota</taxon>
        <taxon>Actinomycetes</taxon>
        <taxon>Micrococcales</taxon>
        <taxon>Microbacteriaceae</taxon>
        <taxon>Leucobacter</taxon>
    </lineage>
</organism>
<dbReference type="InterPro" id="IPR031629">
    <property type="entry name" value="DpaA_N"/>
</dbReference>
<dbReference type="AlphaFoldDB" id="A0A939LTN7"/>
<dbReference type="Pfam" id="PF16924">
    <property type="entry name" value="DpaA_N"/>
    <property type="match status" value="1"/>
</dbReference>
<dbReference type="RefSeq" id="WP_208044390.1">
    <property type="nucleotide sequence ID" value="NZ_JAGDYL010000001.1"/>
</dbReference>
<evidence type="ECO:0000313" key="3">
    <source>
        <dbReference type="Proteomes" id="UP000664398"/>
    </source>
</evidence>
<dbReference type="Proteomes" id="UP000664398">
    <property type="component" value="Unassembled WGS sequence"/>
</dbReference>
<proteinExistence type="predicted"/>
<dbReference type="Gene3D" id="3.40.50.720">
    <property type="entry name" value="NAD(P)-binding Rossmann-like Domain"/>
    <property type="match status" value="2"/>
</dbReference>
<comment type="caution">
    <text evidence="2">The sequence shown here is derived from an EMBL/GenBank/DDBJ whole genome shotgun (WGS) entry which is preliminary data.</text>
</comment>
<dbReference type="EMBL" id="JAGDYL010000001">
    <property type="protein sequence ID" value="MBO1803911.1"/>
    <property type="molecule type" value="Genomic_DNA"/>
</dbReference>
<gene>
    <name evidence="2" type="ORF">J4H91_01065</name>
</gene>
<reference evidence="2" key="1">
    <citation type="submission" date="2021-03" db="EMBL/GenBank/DDBJ databases">
        <title>Leucobacter chromiisoli sp. nov., isolated from chromium-containing soil of chemical plant.</title>
        <authorList>
            <person name="Xu Z."/>
        </authorList>
    </citation>
    <scope>NUCLEOTIDE SEQUENCE</scope>
    <source>
        <strain evidence="2">A2</strain>
    </source>
</reference>
<sequence>MDFSHLTIAVVGGDEREQEIARLAATTGATVKAYGFPWPDEGVPGVELSATPEEALAGANYALFPIPGQAKDGTLFAPESPAPILPNRELLEGMAPGGAIILGWANEMLQDAAKDLGLSISEYEWDVELMLLRAPAIVEGALQRAIANSRVTIHNTDVLVVGHGNIGRILARTLVLLGARVHLAARNPVQRADALSAGCIPVPLEDIREVAPKVGMVFSTVPAAVVDAETLALLPPHSLVMDLSAPPGGIDLAAAEELGHTALWARGLGRRAPITVGASQWSGIAKRIADMEEAR</sequence>
<evidence type="ECO:0000313" key="2">
    <source>
        <dbReference type="EMBL" id="MBO1803911.1"/>
    </source>
</evidence>
<accession>A0A939LTN7</accession>
<name>A0A939LTN7_9MICO</name>
<dbReference type="InterPro" id="IPR036291">
    <property type="entry name" value="NAD(P)-bd_dom_sf"/>
</dbReference>
<protein>
    <recommendedName>
        <fullName evidence="1">Dipicolinate synthase subunit A N-terminal domain-containing protein</fullName>
    </recommendedName>
</protein>